<dbReference type="PANTHER" id="PTHR24096">
    <property type="entry name" value="LONG-CHAIN-FATTY-ACID--COA LIGASE"/>
    <property type="match status" value="1"/>
</dbReference>
<dbReference type="GO" id="GO:0016405">
    <property type="term" value="F:CoA-ligase activity"/>
    <property type="evidence" value="ECO:0007669"/>
    <property type="project" value="TreeGrafter"/>
</dbReference>
<dbReference type="InterPro" id="IPR042099">
    <property type="entry name" value="ANL_N_sf"/>
</dbReference>
<dbReference type="GO" id="GO:0019748">
    <property type="term" value="P:secondary metabolic process"/>
    <property type="evidence" value="ECO:0007669"/>
    <property type="project" value="TreeGrafter"/>
</dbReference>
<dbReference type="OMA" id="RYKWLVG"/>
<dbReference type="EMBL" id="JH767589">
    <property type="protein sequence ID" value="EON67618.1"/>
    <property type="molecule type" value="Genomic_DNA"/>
</dbReference>
<dbReference type="eggNOG" id="KOG1176">
    <property type="taxonomic scope" value="Eukaryota"/>
</dbReference>
<dbReference type="SUPFAM" id="SSF56801">
    <property type="entry name" value="Acetyl-CoA synthetase-like"/>
    <property type="match status" value="1"/>
</dbReference>
<gene>
    <name evidence="4" type="ORF">W97_06761</name>
</gene>
<evidence type="ECO:0000259" key="3">
    <source>
        <dbReference type="Pfam" id="PF13193"/>
    </source>
</evidence>
<dbReference type="InterPro" id="IPR045851">
    <property type="entry name" value="AMP-bd_C_sf"/>
</dbReference>
<feature type="transmembrane region" description="Helical" evidence="1">
    <location>
        <begin position="151"/>
        <end position="177"/>
    </location>
</feature>
<reference evidence="5" key="1">
    <citation type="submission" date="2012-06" db="EMBL/GenBank/DDBJ databases">
        <title>The genome sequence of Coniosporium apollinis CBS 100218.</title>
        <authorList>
            <consortium name="The Broad Institute Genome Sequencing Platform"/>
            <person name="Cuomo C."/>
            <person name="Gorbushina A."/>
            <person name="Noack S."/>
            <person name="Walker B."/>
            <person name="Young S.K."/>
            <person name="Zeng Q."/>
            <person name="Gargeya S."/>
            <person name="Fitzgerald M."/>
            <person name="Haas B."/>
            <person name="Abouelleil A."/>
            <person name="Alvarado L."/>
            <person name="Arachchi H.M."/>
            <person name="Berlin A.M."/>
            <person name="Chapman S.B."/>
            <person name="Goldberg J."/>
            <person name="Griggs A."/>
            <person name="Gujja S."/>
            <person name="Hansen M."/>
            <person name="Howarth C."/>
            <person name="Imamovic A."/>
            <person name="Larimer J."/>
            <person name="McCowan C."/>
            <person name="Montmayeur A."/>
            <person name="Murphy C."/>
            <person name="Neiman D."/>
            <person name="Pearson M."/>
            <person name="Priest M."/>
            <person name="Roberts A."/>
            <person name="Saif S."/>
            <person name="Shea T."/>
            <person name="Sisk P."/>
            <person name="Sykes S."/>
            <person name="Wortman J."/>
            <person name="Nusbaum C."/>
            <person name="Birren B."/>
        </authorList>
    </citation>
    <scope>NUCLEOTIDE SEQUENCE [LARGE SCALE GENOMIC DNA]</scope>
    <source>
        <strain evidence="5">CBS 100218</strain>
    </source>
</reference>
<dbReference type="PROSITE" id="PS00455">
    <property type="entry name" value="AMP_BINDING"/>
    <property type="match status" value="1"/>
</dbReference>
<evidence type="ECO:0000313" key="5">
    <source>
        <dbReference type="Proteomes" id="UP000016924"/>
    </source>
</evidence>
<dbReference type="AlphaFoldDB" id="R7Z0M8"/>
<protein>
    <recommendedName>
        <fullName evidence="6">AMP-dependent synthetase/ligase domain-containing protein</fullName>
    </recommendedName>
</protein>
<sequence>MANPALTASELAWILQNAKPQAIVTTLDGWKTLRRAIEELSDNVVRQTLLRDDRIFTVDPTSDPYGTASHTPGPPPPGARDWKALLSSPPLKSPIPFTPSECLARTAVIIWSSGTSGKSKGVQLSHAALTTSLAALWHISTGFDGDERWLAFVPFFHVFGLTNVLLLAACCGGTALVMPKFEPRTLLGYVQRHRVTFLHMAPPVAVLLAKSPMLDDFDVSSVRGGVSGGAPLGSEVIETVHKRLGFPVKLGYGMSEAPSLCHQVGDTWEELQPQLGSTGVPLYGVEIKIVPSDSDGAGAVLKRGREGEILVRSPSVMSGYLNNGAATAEAFTQDGWLRTGDVGKIDDSGFLWITDRLKEVIKVKGFQVSPSELEAVLCASPLVADAGVISVFDAAQATELPRAYVVPTDTTLLTQHVLGETEASPELKRLGGEVRKWVEGRTAHYKWLRGNVVFVLQIPKTPSGKILRRLLKDTKGVDVCIYPEKVQPVRAKL</sequence>
<dbReference type="OrthoDB" id="6509636at2759"/>
<keyword evidence="1" id="KW-0472">Membrane</keyword>
<dbReference type="Pfam" id="PF13193">
    <property type="entry name" value="AMP-binding_C"/>
    <property type="match status" value="1"/>
</dbReference>
<dbReference type="HOGENOM" id="CLU_000022_59_2_1"/>
<accession>R7Z0M8</accession>
<evidence type="ECO:0000259" key="2">
    <source>
        <dbReference type="Pfam" id="PF00501"/>
    </source>
</evidence>
<feature type="domain" description="AMP-binding enzyme C-terminal" evidence="3">
    <location>
        <begin position="372"/>
        <end position="465"/>
    </location>
</feature>
<keyword evidence="1" id="KW-1133">Transmembrane helix</keyword>
<organism evidence="4 5">
    <name type="scientific">Coniosporium apollinis (strain CBS 100218)</name>
    <name type="common">Rock-inhabiting black yeast</name>
    <dbReference type="NCBI Taxonomy" id="1168221"/>
    <lineage>
        <taxon>Eukaryota</taxon>
        <taxon>Fungi</taxon>
        <taxon>Dikarya</taxon>
        <taxon>Ascomycota</taxon>
        <taxon>Pezizomycotina</taxon>
        <taxon>Dothideomycetes</taxon>
        <taxon>Dothideomycetes incertae sedis</taxon>
        <taxon>Coniosporium</taxon>
    </lineage>
</organism>
<dbReference type="Proteomes" id="UP000016924">
    <property type="component" value="Unassembled WGS sequence"/>
</dbReference>
<keyword evidence="1" id="KW-0812">Transmembrane</keyword>
<dbReference type="InterPro" id="IPR000873">
    <property type="entry name" value="AMP-dep_synth/lig_dom"/>
</dbReference>
<dbReference type="Gene3D" id="3.30.300.30">
    <property type="match status" value="1"/>
</dbReference>
<dbReference type="InterPro" id="IPR025110">
    <property type="entry name" value="AMP-bd_C"/>
</dbReference>
<dbReference type="RefSeq" id="XP_007782935.1">
    <property type="nucleotide sequence ID" value="XM_007784745.1"/>
</dbReference>
<name>R7Z0M8_CONA1</name>
<dbReference type="Pfam" id="PF00501">
    <property type="entry name" value="AMP-binding"/>
    <property type="match status" value="1"/>
</dbReference>
<dbReference type="Gene3D" id="3.40.50.12780">
    <property type="entry name" value="N-terminal domain of ligase-like"/>
    <property type="match status" value="1"/>
</dbReference>
<dbReference type="InterPro" id="IPR020845">
    <property type="entry name" value="AMP-binding_CS"/>
</dbReference>
<evidence type="ECO:0000256" key="1">
    <source>
        <dbReference type="SAM" id="Phobius"/>
    </source>
</evidence>
<dbReference type="STRING" id="1168221.R7Z0M8"/>
<keyword evidence="5" id="KW-1185">Reference proteome</keyword>
<proteinExistence type="predicted"/>
<feature type="domain" description="AMP-dependent synthetase/ligase" evidence="2">
    <location>
        <begin position="2"/>
        <end position="321"/>
    </location>
</feature>
<evidence type="ECO:0008006" key="6">
    <source>
        <dbReference type="Google" id="ProtNLM"/>
    </source>
</evidence>
<evidence type="ECO:0000313" key="4">
    <source>
        <dbReference type="EMBL" id="EON67618.1"/>
    </source>
</evidence>
<dbReference type="GeneID" id="19904072"/>
<dbReference type="PANTHER" id="PTHR24096:SF295">
    <property type="entry name" value="ACETYL-COA SYNTHETASE-LIKE PROTEIN"/>
    <property type="match status" value="1"/>
</dbReference>